<evidence type="ECO:0000256" key="1">
    <source>
        <dbReference type="SAM" id="Phobius"/>
    </source>
</evidence>
<keyword evidence="1" id="KW-1133">Transmembrane helix</keyword>
<sequence>MARYTLHLSEQRTEQGPLDDNAPVWLVIEAIVATYQLPRHDADDRPIHYALYTQDRRRLSGEVTLAQNNVAPGSELWVADRRQPWWMAQASDAPPAPLPPPPSRPWWQQGQTLPLIGMGVLVFVAMVGVLVYILLQPATRTSASVASTGPGASVAAASPPTATLAPAVSALAAGSRQATATLAPASTATPTATLAPTATPAPQVPQLTVSGIRREYIPIRPSYFFQGRTSLGAYLFADDQLLNRLPATQGNVVLSEGDTVELLQDLGAIYQVRVRTNKLDPDDPKVIGAIGYVSAWIVTNENVPPIPTPTPRPTQEPPRLRVSKLNSNDSPSCFSMQIRGINATGWRMRVDGTNLSGTFDGAGNARICGLRNYQEGTYTIYDQSGQAVPGGRGIPVRGGDIMIGDWR</sequence>
<dbReference type="EMBL" id="LWQS01000092">
    <property type="protein sequence ID" value="OAN40823.1"/>
    <property type="molecule type" value="Genomic_DNA"/>
</dbReference>
<evidence type="ECO:0000313" key="3">
    <source>
        <dbReference type="Proteomes" id="UP000078287"/>
    </source>
</evidence>
<proteinExistence type="predicted"/>
<accession>A0A178M0D7</accession>
<dbReference type="Proteomes" id="UP000078287">
    <property type="component" value="Unassembled WGS sequence"/>
</dbReference>
<organism evidence="2 3">
    <name type="scientific">Chloroflexus islandicus</name>
    <dbReference type="NCBI Taxonomy" id="1707952"/>
    <lineage>
        <taxon>Bacteria</taxon>
        <taxon>Bacillati</taxon>
        <taxon>Chloroflexota</taxon>
        <taxon>Chloroflexia</taxon>
        <taxon>Chloroflexales</taxon>
        <taxon>Chloroflexineae</taxon>
        <taxon>Chloroflexaceae</taxon>
        <taxon>Chloroflexus</taxon>
    </lineage>
</organism>
<dbReference type="STRING" id="1707952.A6A03_19325"/>
<evidence type="ECO:0000313" key="2">
    <source>
        <dbReference type="EMBL" id="OAN40823.1"/>
    </source>
</evidence>
<dbReference type="OrthoDB" id="141295at2"/>
<reference evidence="2 3" key="1">
    <citation type="submission" date="2016-04" db="EMBL/GenBank/DDBJ databases">
        <title>Chloroflexus islandicus sp. nov., a thermophilic filamentous anoxygenic phototrophic bacterium from geyser Strokkur (Iceland).</title>
        <authorList>
            <person name="Gaisin V.A."/>
            <person name="Kalashnikov A.M."/>
            <person name="Sukhacheva M.V."/>
            <person name="Grouzdev D.S."/>
            <person name="Ivanov T.M."/>
            <person name="Kuznetsov B."/>
            <person name="Gorlenko V.M."/>
        </authorList>
    </citation>
    <scope>NUCLEOTIDE SEQUENCE [LARGE SCALE GENOMIC DNA]</scope>
    <source>
        <strain evidence="3">isl-2</strain>
    </source>
</reference>
<name>A0A178M0D7_9CHLR</name>
<gene>
    <name evidence="2" type="ORF">A6A03_19325</name>
</gene>
<dbReference type="RefSeq" id="WP_066790751.1">
    <property type="nucleotide sequence ID" value="NZ_LWQS01000092.1"/>
</dbReference>
<keyword evidence="1" id="KW-0812">Transmembrane</keyword>
<protein>
    <submittedName>
        <fullName evidence="2">Uncharacterized protein</fullName>
    </submittedName>
</protein>
<dbReference type="AlphaFoldDB" id="A0A178M0D7"/>
<feature type="transmembrane region" description="Helical" evidence="1">
    <location>
        <begin position="113"/>
        <end position="135"/>
    </location>
</feature>
<keyword evidence="1" id="KW-0472">Membrane</keyword>
<comment type="caution">
    <text evidence="2">The sequence shown here is derived from an EMBL/GenBank/DDBJ whole genome shotgun (WGS) entry which is preliminary data.</text>
</comment>
<keyword evidence="3" id="KW-1185">Reference proteome</keyword>